<organism evidence="4 5">
    <name type="scientific">Sphingomonas olei</name>
    <dbReference type="NCBI Taxonomy" id="1886787"/>
    <lineage>
        <taxon>Bacteria</taxon>
        <taxon>Pseudomonadati</taxon>
        <taxon>Pseudomonadota</taxon>
        <taxon>Alphaproteobacteria</taxon>
        <taxon>Sphingomonadales</taxon>
        <taxon>Sphingomonadaceae</taxon>
        <taxon>Sphingomonas</taxon>
    </lineage>
</organism>
<protein>
    <submittedName>
        <fullName evidence="4">TetR family transcriptional regulator</fullName>
    </submittedName>
</protein>
<gene>
    <name evidence="4" type="ORF">E5988_04150</name>
</gene>
<proteinExistence type="predicted"/>
<sequence>MRRDARARREALLEAAAACFDADGFGVPLEDIAARAGVGRGTLYRNFKDRLDLAFAIFERQVSAFEERFDPTMPIAQLLPLLVRDGLFSWQLFTRLRLDMQLSRDNLAAFAALGDRLERLFATAVERAIAAGELRPDVTARHLVTAMRMMSGFIVDKQVNDAVEAEIAEALDLLLRGLAPR</sequence>
<dbReference type="PRINTS" id="PR00455">
    <property type="entry name" value="HTHTETR"/>
</dbReference>
<dbReference type="EMBL" id="SSTI01000002">
    <property type="protein sequence ID" value="THG41696.1"/>
    <property type="molecule type" value="Genomic_DNA"/>
</dbReference>
<dbReference type="PROSITE" id="PS50977">
    <property type="entry name" value="HTH_TETR_2"/>
    <property type="match status" value="1"/>
</dbReference>
<evidence type="ECO:0000256" key="1">
    <source>
        <dbReference type="ARBA" id="ARBA00023125"/>
    </source>
</evidence>
<evidence type="ECO:0000313" key="5">
    <source>
        <dbReference type="Proteomes" id="UP000308038"/>
    </source>
</evidence>
<accession>A0ABY2QKQ5</accession>
<dbReference type="Gene3D" id="1.10.357.10">
    <property type="entry name" value="Tetracycline Repressor, domain 2"/>
    <property type="match status" value="1"/>
</dbReference>
<dbReference type="InterPro" id="IPR050109">
    <property type="entry name" value="HTH-type_TetR-like_transc_reg"/>
</dbReference>
<dbReference type="SUPFAM" id="SSF48498">
    <property type="entry name" value="Tetracyclin repressor-like, C-terminal domain"/>
    <property type="match status" value="1"/>
</dbReference>
<evidence type="ECO:0000313" key="4">
    <source>
        <dbReference type="EMBL" id="THG41696.1"/>
    </source>
</evidence>
<keyword evidence="1 2" id="KW-0238">DNA-binding</keyword>
<reference evidence="4 5" key="1">
    <citation type="submission" date="2019-04" db="EMBL/GenBank/DDBJ databases">
        <title>Microbes associate with the intestines of laboratory mice.</title>
        <authorList>
            <person name="Navarre W."/>
            <person name="Wong E."/>
            <person name="Huang K.C."/>
            <person name="Tropini C."/>
            <person name="Ng K."/>
            <person name="Yu B."/>
        </authorList>
    </citation>
    <scope>NUCLEOTIDE SEQUENCE [LARGE SCALE GENOMIC DNA]</scope>
    <source>
        <strain evidence="4 5">NM83_B4-11</strain>
    </source>
</reference>
<dbReference type="InterPro" id="IPR001647">
    <property type="entry name" value="HTH_TetR"/>
</dbReference>
<evidence type="ECO:0000259" key="3">
    <source>
        <dbReference type="PROSITE" id="PS50977"/>
    </source>
</evidence>
<feature type="domain" description="HTH tetR-type" evidence="3">
    <location>
        <begin position="6"/>
        <end position="65"/>
    </location>
</feature>
<dbReference type="SUPFAM" id="SSF46689">
    <property type="entry name" value="Homeodomain-like"/>
    <property type="match status" value="1"/>
</dbReference>
<dbReference type="PANTHER" id="PTHR30055:SF226">
    <property type="entry name" value="HTH-TYPE TRANSCRIPTIONAL REGULATOR PKSA"/>
    <property type="match status" value="1"/>
</dbReference>
<dbReference type="PANTHER" id="PTHR30055">
    <property type="entry name" value="HTH-TYPE TRANSCRIPTIONAL REGULATOR RUTR"/>
    <property type="match status" value="1"/>
</dbReference>
<dbReference type="InterPro" id="IPR036271">
    <property type="entry name" value="Tet_transcr_reg_TetR-rel_C_sf"/>
</dbReference>
<comment type="caution">
    <text evidence="4">The sequence shown here is derived from an EMBL/GenBank/DDBJ whole genome shotgun (WGS) entry which is preliminary data.</text>
</comment>
<dbReference type="InterPro" id="IPR009057">
    <property type="entry name" value="Homeodomain-like_sf"/>
</dbReference>
<dbReference type="Pfam" id="PF00440">
    <property type="entry name" value="TetR_N"/>
    <property type="match status" value="1"/>
</dbReference>
<evidence type="ECO:0000256" key="2">
    <source>
        <dbReference type="PROSITE-ProRule" id="PRU00335"/>
    </source>
</evidence>
<dbReference type="RefSeq" id="WP_125946632.1">
    <property type="nucleotide sequence ID" value="NZ_SSTI01000002.1"/>
</dbReference>
<name>A0ABY2QKQ5_9SPHN</name>
<feature type="DNA-binding region" description="H-T-H motif" evidence="2">
    <location>
        <begin position="28"/>
        <end position="47"/>
    </location>
</feature>
<dbReference type="Proteomes" id="UP000308038">
    <property type="component" value="Unassembled WGS sequence"/>
</dbReference>
<keyword evidence="5" id="KW-1185">Reference proteome</keyword>